<dbReference type="AlphaFoldDB" id="A0A1V9E1X1"/>
<evidence type="ECO:0000313" key="3">
    <source>
        <dbReference type="EMBL" id="OQP40092.1"/>
    </source>
</evidence>
<evidence type="ECO:0000259" key="2">
    <source>
        <dbReference type="Pfam" id="PF18015"/>
    </source>
</evidence>
<dbReference type="Pfam" id="PF18015">
    <property type="entry name" value="Acetyltransf_19"/>
    <property type="match status" value="1"/>
</dbReference>
<dbReference type="OrthoDB" id="652614at2"/>
<organism evidence="3 4">
    <name type="scientific">Niastella yeongjuensis</name>
    <dbReference type="NCBI Taxonomy" id="354355"/>
    <lineage>
        <taxon>Bacteria</taxon>
        <taxon>Pseudomonadati</taxon>
        <taxon>Bacteroidota</taxon>
        <taxon>Chitinophagia</taxon>
        <taxon>Chitinophagales</taxon>
        <taxon>Chitinophagaceae</taxon>
        <taxon>Niastella</taxon>
    </lineage>
</organism>
<accession>A0A1V9E1X1</accession>
<gene>
    <name evidence="3" type="ORF">A4H97_16575</name>
</gene>
<dbReference type="Gene3D" id="3.40.630.30">
    <property type="match status" value="1"/>
</dbReference>
<dbReference type="Pfam" id="PF08445">
    <property type="entry name" value="FR47"/>
    <property type="match status" value="1"/>
</dbReference>
<dbReference type="InterPro" id="IPR016181">
    <property type="entry name" value="Acyl_CoA_acyltransferase"/>
</dbReference>
<dbReference type="GO" id="GO:0016747">
    <property type="term" value="F:acyltransferase activity, transferring groups other than amino-acyl groups"/>
    <property type="evidence" value="ECO:0007669"/>
    <property type="project" value="InterPro"/>
</dbReference>
<feature type="domain" description="Acetyltransferase (GNAT)" evidence="2">
    <location>
        <begin position="11"/>
        <end position="126"/>
    </location>
</feature>
<keyword evidence="3" id="KW-0808">Transferase</keyword>
<dbReference type="SUPFAM" id="SSF55729">
    <property type="entry name" value="Acyl-CoA N-acyltransferases (Nat)"/>
    <property type="match status" value="1"/>
</dbReference>
<dbReference type="InterPro" id="IPR013653">
    <property type="entry name" value="GCN5-like_dom"/>
</dbReference>
<protein>
    <submittedName>
        <fullName evidence="3">GCN5 family acetyltransferase</fullName>
    </submittedName>
</protein>
<feature type="domain" description="GCN5-related N-acetyltransferase Rv2170-like" evidence="1">
    <location>
        <begin position="182"/>
        <end position="228"/>
    </location>
</feature>
<dbReference type="Proteomes" id="UP000192610">
    <property type="component" value="Unassembled WGS sequence"/>
</dbReference>
<sequence length="249" mass="28505">MRLKIEKTQSADIKDFRQIFLQENNFQFIYDKCHYYGWADVYVIISNEACIGYGAVWGSDKREDRDTIFEFYLLPPYRKYVSSIFHDFISTSGTKKIECQSNDLLLTGMLYEFAKNIYAEAILFEDYVQTDFHMTGVHFGRNHKEENTGADAGGYYLVQHSEVVANGGFMLNYNFPYADIYMDVKENCRQRGLGSLLVQELKKEIYRQGRVPAARCNISNNASKATLIKAGMKPCGFILKGDIKNGGAI</sequence>
<proteinExistence type="predicted"/>
<dbReference type="InterPro" id="IPR040579">
    <property type="entry name" value="Acetyltransf_19"/>
</dbReference>
<dbReference type="EMBL" id="LVXG01000078">
    <property type="protein sequence ID" value="OQP40092.1"/>
    <property type="molecule type" value="Genomic_DNA"/>
</dbReference>
<dbReference type="STRING" id="354355.SAMN05660816_02061"/>
<reference evidence="4" key="1">
    <citation type="submission" date="2016-04" db="EMBL/GenBank/DDBJ databases">
        <authorList>
            <person name="Chen L."/>
            <person name="Zhuang W."/>
            <person name="Wang G."/>
        </authorList>
    </citation>
    <scope>NUCLEOTIDE SEQUENCE [LARGE SCALE GENOMIC DNA]</scope>
    <source>
        <strain evidence="4">17621</strain>
    </source>
</reference>
<dbReference type="Gene3D" id="3.40.630.80">
    <property type="match status" value="1"/>
</dbReference>
<evidence type="ECO:0000259" key="1">
    <source>
        <dbReference type="Pfam" id="PF08445"/>
    </source>
</evidence>
<name>A0A1V9E1X1_9BACT</name>
<dbReference type="RefSeq" id="WP_081204597.1">
    <property type="nucleotide sequence ID" value="NZ_FOCZ01000003.1"/>
</dbReference>
<evidence type="ECO:0000313" key="4">
    <source>
        <dbReference type="Proteomes" id="UP000192610"/>
    </source>
</evidence>
<keyword evidence="4" id="KW-1185">Reference proteome</keyword>
<comment type="caution">
    <text evidence="3">The sequence shown here is derived from an EMBL/GenBank/DDBJ whole genome shotgun (WGS) entry which is preliminary data.</text>
</comment>